<dbReference type="PANTHER" id="PTHR47267:SF4">
    <property type="entry name" value="PYRIDOXAL PHOSPHATE PHOSPHATASE YIGL"/>
    <property type="match status" value="1"/>
</dbReference>
<gene>
    <name evidence="6" type="primary">cof</name>
    <name evidence="6" type="ORF">NCTC12871_00756</name>
</gene>
<dbReference type="SFLD" id="SFLDS00003">
    <property type="entry name" value="Haloacid_Dehalogenase"/>
    <property type="match status" value="1"/>
</dbReference>
<dbReference type="Gene3D" id="3.40.50.1000">
    <property type="entry name" value="HAD superfamily/HAD-like"/>
    <property type="match status" value="1"/>
</dbReference>
<keyword evidence="2" id="KW-0479">Metal-binding</keyword>
<dbReference type="GO" id="GO:0000287">
    <property type="term" value="F:magnesium ion binding"/>
    <property type="evidence" value="ECO:0007669"/>
    <property type="project" value="UniProtKB-ARBA"/>
</dbReference>
<evidence type="ECO:0000313" key="6">
    <source>
        <dbReference type="EMBL" id="VEJ09307.1"/>
    </source>
</evidence>
<keyword evidence="4" id="KW-0460">Magnesium</keyword>
<dbReference type="Pfam" id="PF08282">
    <property type="entry name" value="Hydrolase_3"/>
    <property type="match status" value="1"/>
</dbReference>
<accession>A0A448TTG8</accession>
<comment type="cofactor">
    <cofactor evidence="1">
        <name>Mg(2+)</name>
        <dbReference type="ChEBI" id="CHEBI:18420"/>
    </cofactor>
</comment>
<name>A0A448TTG8_9PAST</name>
<dbReference type="EC" id="3.6.1.-" evidence="6"/>
<reference evidence="6 7" key="1">
    <citation type="submission" date="2018-12" db="EMBL/GenBank/DDBJ databases">
        <authorList>
            <consortium name="Pathogen Informatics"/>
        </authorList>
    </citation>
    <scope>NUCLEOTIDE SEQUENCE [LARGE SCALE GENOMIC DNA]</scope>
    <source>
        <strain evidence="6 7">NCTC12871</strain>
    </source>
</reference>
<dbReference type="InterPro" id="IPR036412">
    <property type="entry name" value="HAD-like_sf"/>
</dbReference>
<organism evidence="6 7">
    <name type="scientific">Actinobacillus delphinicola</name>
    <dbReference type="NCBI Taxonomy" id="51161"/>
    <lineage>
        <taxon>Bacteria</taxon>
        <taxon>Pseudomonadati</taxon>
        <taxon>Pseudomonadota</taxon>
        <taxon>Gammaproteobacteria</taxon>
        <taxon>Pasteurellales</taxon>
        <taxon>Pasteurellaceae</taxon>
        <taxon>Actinobacillus</taxon>
    </lineage>
</organism>
<dbReference type="RefSeq" id="WP_126599129.1">
    <property type="nucleotide sequence ID" value="NZ_LR134510.1"/>
</dbReference>
<evidence type="ECO:0000313" key="7">
    <source>
        <dbReference type="Proteomes" id="UP000279799"/>
    </source>
</evidence>
<dbReference type="CDD" id="cd07516">
    <property type="entry name" value="HAD_Pase"/>
    <property type="match status" value="1"/>
</dbReference>
<dbReference type="Proteomes" id="UP000279799">
    <property type="component" value="Chromosome"/>
</dbReference>
<dbReference type="InterPro" id="IPR000150">
    <property type="entry name" value="Cof"/>
</dbReference>
<dbReference type="EMBL" id="LR134510">
    <property type="protein sequence ID" value="VEJ09307.1"/>
    <property type="molecule type" value="Genomic_DNA"/>
</dbReference>
<dbReference type="InterPro" id="IPR006379">
    <property type="entry name" value="HAD-SF_hydro_IIB"/>
</dbReference>
<sequence>MANFTYSTIVSDLDGTLLMPDHHLGKLTVDTLTDLTQRGVQFVVATGRPFLDVHAIFTAAGLDDLYLITSNGARIDNMKSGNIYLNTLDNEVAKQLTTLDFNPEEVSANTYEANGWFIDRDVPELATFHQDSGFGYQVVDFHQHRFENVEKVFFLARDGEPLKPIEEKIKKLFGNSVKWTYSAPHCLEVMNAGVSKASALQHLFPEHRLENAIAFGDGLNDVEMLSLVKTGCIMENADPRLVQKLPHLEQIGSNAEQGVAAHLIKIFKKEG</sequence>
<dbReference type="AlphaFoldDB" id="A0A448TTG8"/>
<dbReference type="GO" id="GO:0016791">
    <property type="term" value="F:phosphatase activity"/>
    <property type="evidence" value="ECO:0007669"/>
    <property type="project" value="UniProtKB-ARBA"/>
</dbReference>
<keyword evidence="3 6" id="KW-0378">Hydrolase</keyword>
<dbReference type="SFLD" id="SFLDG01140">
    <property type="entry name" value="C2.B:_Phosphomannomutase_and_P"/>
    <property type="match status" value="1"/>
</dbReference>
<keyword evidence="7" id="KW-1185">Reference proteome</keyword>
<dbReference type="OrthoDB" id="5498330at2"/>
<dbReference type="Gene3D" id="3.30.1240.10">
    <property type="match status" value="1"/>
</dbReference>
<dbReference type="NCBIfam" id="TIGR01484">
    <property type="entry name" value="HAD-SF-IIB"/>
    <property type="match status" value="1"/>
</dbReference>
<evidence type="ECO:0000256" key="5">
    <source>
        <dbReference type="ARBA" id="ARBA00034778"/>
    </source>
</evidence>
<dbReference type="PANTHER" id="PTHR47267">
    <property type="match status" value="1"/>
</dbReference>
<dbReference type="KEGG" id="adp:NCTC12871_00756"/>
<proteinExistence type="inferred from homology"/>
<dbReference type="SUPFAM" id="SSF56784">
    <property type="entry name" value="HAD-like"/>
    <property type="match status" value="1"/>
</dbReference>
<comment type="similarity">
    <text evidence="5">Belongs to the HAD-like hydrolase superfamily. Cof family.</text>
</comment>
<evidence type="ECO:0000256" key="1">
    <source>
        <dbReference type="ARBA" id="ARBA00001946"/>
    </source>
</evidence>
<dbReference type="NCBIfam" id="TIGR00099">
    <property type="entry name" value="Cof-subfamily"/>
    <property type="match status" value="1"/>
</dbReference>
<evidence type="ECO:0000256" key="4">
    <source>
        <dbReference type="ARBA" id="ARBA00022842"/>
    </source>
</evidence>
<evidence type="ECO:0000256" key="2">
    <source>
        <dbReference type="ARBA" id="ARBA00022723"/>
    </source>
</evidence>
<evidence type="ECO:0000256" key="3">
    <source>
        <dbReference type="ARBA" id="ARBA00022801"/>
    </source>
</evidence>
<protein>
    <submittedName>
        <fullName evidence="6">HAD superfamily hydrolase</fullName>
        <ecNumber evidence="6">3.6.1.-</ecNumber>
    </submittedName>
</protein>
<dbReference type="InterPro" id="IPR023214">
    <property type="entry name" value="HAD_sf"/>
</dbReference>
<dbReference type="PROSITE" id="PS01229">
    <property type="entry name" value="COF_2"/>
    <property type="match status" value="1"/>
</dbReference>